<dbReference type="InterPro" id="IPR048454">
    <property type="entry name" value="YetF_N"/>
</dbReference>
<protein>
    <recommendedName>
        <fullName evidence="1">YetF-like N-terminal transmembrane domain-containing protein</fullName>
    </recommendedName>
</protein>
<name>A0ABW1IH93_9BACL</name>
<dbReference type="Pfam" id="PF20730">
    <property type="entry name" value="YetF_N"/>
    <property type="match status" value="1"/>
</dbReference>
<dbReference type="EMBL" id="JBHSQV010000004">
    <property type="protein sequence ID" value="MFC5985055.1"/>
    <property type="molecule type" value="Genomic_DNA"/>
</dbReference>
<accession>A0ABW1IH93</accession>
<evidence type="ECO:0000313" key="3">
    <source>
        <dbReference type="Proteomes" id="UP001596250"/>
    </source>
</evidence>
<keyword evidence="3" id="KW-1185">Reference proteome</keyword>
<dbReference type="Proteomes" id="UP001596250">
    <property type="component" value="Unassembled WGS sequence"/>
</dbReference>
<evidence type="ECO:0000259" key="1">
    <source>
        <dbReference type="Pfam" id="PF20730"/>
    </source>
</evidence>
<proteinExistence type="predicted"/>
<evidence type="ECO:0000313" key="2">
    <source>
        <dbReference type="EMBL" id="MFC5985055.1"/>
    </source>
</evidence>
<comment type="caution">
    <text evidence="2">The sequence shown here is derived from an EMBL/GenBank/DDBJ whole genome shotgun (WGS) entry which is preliminary data.</text>
</comment>
<sequence length="83" mass="9645">MILRTPFPYGWKSRLNARICSGFSIKRRACFHQSFDERGNEKLFLQFSIEFLLGFVGLSIITKMLGKNQFSQVTPFDFISAIF</sequence>
<feature type="domain" description="YetF-like N-terminal transmembrane" evidence="1">
    <location>
        <begin position="45"/>
        <end position="82"/>
    </location>
</feature>
<organism evidence="2 3">
    <name type="scientific">Marinicrinis lubricantis</name>
    <dbReference type="NCBI Taxonomy" id="2086470"/>
    <lineage>
        <taxon>Bacteria</taxon>
        <taxon>Bacillati</taxon>
        <taxon>Bacillota</taxon>
        <taxon>Bacilli</taxon>
        <taxon>Bacillales</taxon>
        <taxon>Paenibacillaceae</taxon>
    </lineage>
</organism>
<dbReference type="RefSeq" id="WP_326069412.1">
    <property type="nucleotide sequence ID" value="NZ_CBCSCT010000111.1"/>
</dbReference>
<reference evidence="3" key="1">
    <citation type="journal article" date="2019" name="Int. J. Syst. Evol. Microbiol.">
        <title>The Global Catalogue of Microorganisms (GCM) 10K type strain sequencing project: providing services to taxonomists for standard genome sequencing and annotation.</title>
        <authorList>
            <consortium name="The Broad Institute Genomics Platform"/>
            <consortium name="The Broad Institute Genome Sequencing Center for Infectious Disease"/>
            <person name="Wu L."/>
            <person name="Ma J."/>
        </authorList>
    </citation>
    <scope>NUCLEOTIDE SEQUENCE [LARGE SCALE GENOMIC DNA]</scope>
    <source>
        <strain evidence="3">CCM 8749</strain>
    </source>
</reference>
<gene>
    <name evidence="2" type="ORF">ACFPXP_00850</name>
</gene>